<name>X1NKP9_9ZZZZ</name>
<organism evidence="1">
    <name type="scientific">marine sediment metagenome</name>
    <dbReference type="NCBI Taxonomy" id="412755"/>
    <lineage>
        <taxon>unclassified sequences</taxon>
        <taxon>metagenomes</taxon>
        <taxon>ecological metagenomes</taxon>
    </lineage>
</organism>
<comment type="caution">
    <text evidence="1">The sequence shown here is derived from an EMBL/GenBank/DDBJ whole genome shotgun (WGS) entry which is preliminary data.</text>
</comment>
<evidence type="ECO:0000313" key="1">
    <source>
        <dbReference type="EMBL" id="GAI30791.1"/>
    </source>
</evidence>
<feature type="non-terminal residue" evidence="1">
    <location>
        <position position="1"/>
    </location>
</feature>
<reference evidence="1" key="1">
    <citation type="journal article" date="2014" name="Front. Microbiol.">
        <title>High frequency of phylogenetically diverse reductive dehalogenase-homologous genes in deep subseafloor sedimentary metagenomes.</title>
        <authorList>
            <person name="Kawai M."/>
            <person name="Futagami T."/>
            <person name="Toyoda A."/>
            <person name="Takaki Y."/>
            <person name="Nishi S."/>
            <person name="Hori S."/>
            <person name="Arai W."/>
            <person name="Tsubouchi T."/>
            <person name="Morono Y."/>
            <person name="Uchiyama I."/>
            <person name="Ito T."/>
            <person name="Fujiyama A."/>
            <person name="Inagaki F."/>
            <person name="Takami H."/>
        </authorList>
    </citation>
    <scope>NUCLEOTIDE SEQUENCE</scope>
    <source>
        <strain evidence="1">Expedition CK06-06</strain>
    </source>
</reference>
<gene>
    <name evidence="1" type="ORF">S06H3_32661</name>
</gene>
<accession>X1NKP9</accession>
<dbReference type="AlphaFoldDB" id="X1NKP9"/>
<proteinExistence type="predicted"/>
<sequence>RKLKKFVWKLKEAEKENMIEINGVKFFEGLDKFREVKARTNKNCDLCNKEIHKGEIYYRYIEKPTGYEKKGCSRYLDEKIIKQFETKRKKYTEKRKRGEEIWLETDASGSEGERWAFIAYLNSREIFRERGYSPPEIKSITPAEGYAIWMAMEWLRKAEKEGTVKTDLPVVVGSDNYAVASKLDTQSERGGCDWLWQKLAQVLLPYRKQGRLFVEIRDNANAHNYAQKWE</sequence>
<protein>
    <submittedName>
        <fullName evidence="1">Uncharacterized protein</fullName>
    </submittedName>
</protein>
<dbReference type="EMBL" id="BARV01019436">
    <property type="protein sequence ID" value="GAI30791.1"/>
    <property type="molecule type" value="Genomic_DNA"/>
</dbReference>